<protein>
    <submittedName>
        <fullName evidence="1">Uncharacterized protein</fullName>
    </submittedName>
</protein>
<evidence type="ECO:0000313" key="1">
    <source>
        <dbReference type="EMBL" id="EYB83439.1"/>
    </source>
</evidence>
<name>A0A016RZN2_9BILA</name>
<gene>
    <name evidence="1" type="primary">Acey_s0335.g2864</name>
    <name evidence="1" type="ORF">Y032_0335g2864</name>
</gene>
<reference evidence="2" key="1">
    <citation type="journal article" date="2015" name="Nat. Genet.">
        <title>The genome and transcriptome of the zoonotic hookworm Ancylostoma ceylanicum identify infection-specific gene families.</title>
        <authorList>
            <person name="Schwarz E.M."/>
            <person name="Hu Y."/>
            <person name="Antoshechkin I."/>
            <person name="Miller M.M."/>
            <person name="Sternberg P.W."/>
            <person name="Aroian R.V."/>
        </authorList>
    </citation>
    <scope>NUCLEOTIDE SEQUENCE</scope>
    <source>
        <strain evidence="2">HY135</strain>
    </source>
</reference>
<proteinExistence type="predicted"/>
<sequence>MHTSPRVSPPGRDKTRRMREITASAQIRGRVSPRKHSWRCAYEFSPTIPGWGYFLGGDGRGSGMTGERYAYGSRILSNESFCLYQNYVSTHGFRTALSL</sequence>
<dbReference type="Proteomes" id="UP000024635">
    <property type="component" value="Unassembled WGS sequence"/>
</dbReference>
<evidence type="ECO:0000313" key="2">
    <source>
        <dbReference type="Proteomes" id="UP000024635"/>
    </source>
</evidence>
<dbReference type="EMBL" id="JARK01001671">
    <property type="protein sequence ID" value="EYB83439.1"/>
    <property type="molecule type" value="Genomic_DNA"/>
</dbReference>
<accession>A0A016RZN2</accession>
<organism evidence="1 2">
    <name type="scientific">Ancylostoma ceylanicum</name>
    <dbReference type="NCBI Taxonomy" id="53326"/>
    <lineage>
        <taxon>Eukaryota</taxon>
        <taxon>Metazoa</taxon>
        <taxon>Ecdysozoa</taxon>
        <taxon>Nematoda</taxon>
        <taxon>Chromadorea</taxon>
        <taxon>Rhabditida</taxon>
        <taxon>Rhabditina</taxon>
        <taxon>Rhabditomorpha</taxon>
        <taxon>Strongyloidea</taxon>
        <taxon>Ancylostomatidae</taxon>
        <taxon>Ancylostomatinae</taxon>
        <taxon>Ancylostoma</taxon>
    </lineage>
</organism>
<keyword evidence="2" id="KW-1185">Reference proteome</keyword>
<dbReference type="AlphaFoldDB" id="A0A016RZN2"/>
<comment type="caution">
    <text evidence="1">The sequence shown here is derived from an EMBL/GenBank/DDBJ whole genome shotgun (WGS) entry which is preliminary data.</text>
</comment>